<gene>
    <name evidence="5" type="ORF">EFP84_19480</name>
</gene>
<feature type="chain" id="PRO_5043983223" evidence="4">
    <location>
        <begin position="25"/>
        <end position="240"/>
    </location>
</feature>
<dbReference type="Gene3D" id="1.25.40.10">
    <property type="entry name" value="Tetratricopeptide repeat domain"/>
    <property type="match status" value="1"/>
</dbReference>
<dbReference type="Proteomes" id="UP000276407">
    <property type="component" value="Chromosome 2"/>
</dbReference>
<reference evidence="5 6" key="1">
    <citation type="submission" date="2018-11" db="EMBL/GenBank/DDBJ databases">
        <title>Complete genome sequence of Leptospira kmetyi isolate LS 001/16 from soil sample associated with a leptospirosis patient in Kelantan.</title>
        <authorList>
            <person name="Muhammad Yusoff F."/>
            <person name="Muhammad Yusoff S."/>
            <person name="Ahmad M.N."/>
            <person name="Yusof N.Y."/>
            <person name="Aziah I."/>
        </authorList>
    </citation>
    <scope>NUCLEOTIDE SEQUENCE [LARGE SCALE GENOMIC DNA]</scope>
    <source>
        <strain evidence="5 6">LS 001/16</strain>
    </source>
</reference>
<evidence type="ECO:0000313" key="5">
    <source>
        <dbReference type="EMBL" id="AYV58064.1"/>
    </source>
</evidence>
<dbReference type="PROSITE" id="PS50293">
    <property type="entry name" value="TPR_REGION"/>
    <property type="match status" value="1"/>
</dbReference>
<dbReference type="RefSeq" id="WP_020985458.1">
    <property type="nucleotide sequence ID" value="NZ_CP033615.1"/>
</dbReference>
<dbReference type="KEGG" id="lkm:EFP84_19480"/>
<dbReference type="NCBIfam" id="NF047507">
    <property type="entry name" value="TPR_BatC_Lepto"/>
    <property type="match status" value="1"/>
</dbReference>
<feature type="region of interest" description="Disordered" evidence="3">
    <location>
        <begin position="144"/>
        <end position="240"/>
    </location>
</feature>
<feature type="compositionally biased region" description="Low complexity" evidence="3">
    <location>
        <begin position="171"/>
        <end position="182"/>
    </location>
</feature>
<proteinExistence type="predicted"/>
<accession>A0A5F1XNC9</accession>
<dbReference type="Pfam" id="PF07719">
    <property type="entry name" value="TPR_2"/>
    <property type="match status" value="1"/>
</dbReference>
<dbReference type="Pfam" id="PF13432">
    <property type="entry name" value="TPR_16"/>
    <property type="match status" value="1"/>
</dbReference>
<name>A0A5F1XNC9_9LEPT</name>
<dbReference type="PROSITE" id="PS50005">
    <property type="entry name" value="TPR"/>
    <property type="match status" value="1"/>
</dbReference>
<dbReference type="InterPro" id="IPR013105">
    <property type="entry name" value="TPR_2"/>
</dbReference>
<keyword evidence="2" id="KW-0802">TPR repeat</keyword>
<keyword evidence="1" id="KW-0677">Repeat</keyword>
<evidence type="ECO:0000256" key="1">
    <source>
        <dbReference type="ARBA" id="ARBA00022737"/>
    </source>
</evidence>
<keyword evidence="4" id="KW-0732">Signal</keyword>
<sequence>MKRIRTFKYSIILIFLCSVAPLFSVELDPGGSRVGEGLEHYNQGEYLESLRMYQEAESYFPEDSRLEFNRGSAEFKSGNIDKAIRHFEKSANSPSSSPEVQWKSRFNLGNSYMRAGDRKKAAEEYIKALKLNPNLSEARKNLEYLSRNPPPNQSSPNGGRNSGKQPKDSKNSPSQNNSPQSQGGAFSGNGNSQEQKNKEDGSQDPRDRLTDEETKRIMDSLDLNKIRRKSRKSRDREVFW</sequence>
<evidence type="ECO:0000256" key="4">
    <source>
        <dbReference type="SAM" id="SignalP"/>
    </source>
</evidence>
<dbReference type="AlphaFoldDB" id="A0A5F1XNC9"/>
<protein>
    <submittedName>
        <fullName evidence="5">Tetratricopeptide repeat protein</fullName>
    </submittedName>
</protein>
<evidence type="ECO:0000313" key="6">
    <source>
        <dbReference type="Proteomes" id="UP000276407"/>
    </source>
</evidence>
<dbReference type="InterPro" id="IPR011990">
    <property type="entry name" value="TPR-like_helical_dom_sf"/>
</dbReference>
<evidence type="ECO:0000256" key="2">
    <source>
        <dbReference type="ARBA" id="ARBA00022803"/>
    </source>
</evidence>
<feature type="compositionally biased region" description="Basic and acidic residues" evidence="3">
    <location>
        <begin position="195"/>
        <end position="225"/>
    </location>
</feature>
<organism evidence="5 6">
    <name type="scientific">Leptospira kmetyi</name>
    <dbReference type="NCBI Taxonomy" id="408139"/>
    <lineage>
        <taxon>Bacteria</taxon>
        <taxon>Pseudomonadati</taxon>
        <taxon>Spirochaetota</taxon>
        <taxon>Spirochaetia</taxon>
        <taxon>Leptospirales</taxon>
        <taxon>Leptospiraceae</taxon>
        <taxon>Leptospira</taxon>
    </lineage>
</organism>
<feature type="compositionally biased region" description="Low complexity" evidence="3">
    <location>
        <begin position="154"/>
        <end position="163"/>
    </location>
</feature>
<dbReference type="EMBL" id="CP033615">
    <property type="protein sequence ID" value="AYV58064.1"/>
    <property type="molecule type" value="Genomic_DNA"/>
</dbReference>
<evidence type="ECO:0000256" key="3">
    <source>
        <dbReference type="SAM" id="MobiDB-lite"/>
    </source>
</evidence>
<dbReference type="SMART" id="SM00028">
    <property type="entry name" value="TPR"/>
    <property type="match status" value="3"/>
</dbReference>
<dbReference type="InterPro" id="IPR019734">
    <property type="entry name" value="TPR_rpt"/>
</dbReference>
<feature type="signal peptide" evidence="4">
    <location>
        <begin position="1"/>
        <end position="24"/>
    </location>
</feature>
<dbReference type="SUPFAM" id="SSF48452">
    <property type="entry name" value="TPR-like"/>
    <property type="match status" value="1"/>
</dbReference>